<dbReference type="InterPro" id="IPR003593">
    <property type="entry name" value="AAA+_ATPase"/>
</dbReference>
<evidence type="ECO:0000256" key="1">
    <source>
        <dbReference type="ARBA" id="ARBA00005417"/>
    </source>
</evidence>
<dbReference type="PANTHER" id="PTHR42734:SF17">
    <property type="entry name" value="METAL TRANSPORT SYSTEM ATP-BINDING PROTEIN TM_0124-RELATED"/>
    <property type="match status" value="1"/>
</dbReference>
<dbReference type="FunFam" id="3.40.50.300:FF:000134">
    <property type="entry name" value="Iron-enterobactin ABC transporter ATP-binding protein"/>
    <property type="match status" value="1"/>
</dbReference>
<dbReference type="PROSITE" id="PS50893">
    <property type="entry name" value="ABC_TRANSPORTER_2"/>
    <property type="match status" value="1"/>
</dbReference>
<dbReference type="RefSeq" id="WP_073302170.1">
    <property type="nucleotide sequence ID" value="NZ_FRAW01000002.1"/>
</dbReference>
<organism evidence="6 8">
    <name type="scientific">Fibrobacter intestinalis</name>
    <dbReference type="NCBI Taxonomy" id="28122"/>
    <lineage>
        <taxon>Bacteria</taxon>
        <taxon>Pseudomonadati</taxon>
        <taxon>Fibrobacterota</taxon>
        <taxon>Fibrobacteria</taxon>
        <taxon>Fibrobacterales</taxon>
        <taxon>Fibrobacteraceae</taxon>
        <taxon>Fibrobacter</taxon>
    </lineage>
</organism>
<reference evidence="8" key="2">
    <citation type="submission" date="2016-11" db="EMBL/GenBank/DDBJ databases">
        <authorList>
            <person name="Varghese N."/>
            <person name="Submissions S."/>
        </authorList>
    </citation>
    <scope>NUCLEOTIDE SEQUENCE [LARGE SCALE GENOMIC DNA]</scope>
    <source>
        <strain evidence="8">UWOS</strain>
    </source>
</reference>
<dbReference type="PROSITE" id="PS00211">
    <property type="entry name" value="ABC_TRANSPORTER_1"/>
    <property type="match status" value="1"/>
</dbReference>
<evidence type="ECO:0000256" key="4">
    <source>
        <dbReference type="ARBA" id="ARBA00022840"/>
    </source>
</evidence>
<dbReference type="CDD" id="cd03235">
    <property type="entry name" value="ABC_Metallic_Cations"/>
    <property type="match status" value="1"/>
</dbReference>
<name>A0A1M6QKF9_9BACT</name>
<evidence type="ECO:0000259" key="5">
    <source>
        <dbReference type="PROSITE" id="PS50893"/>
    </source>
</evidence>
<dbReference type="AlphaFoldDB" id="A0A1M6QKF9"/>
<accession>A0A1T4MMP2</accession>
<dbReference type="Pfam" id="PF00005">
    <property type="entry name" value="ABC_tran"/>
    <property type="match status" value="1"/>
</dbReference>
<dbReference type="STRING" id="28122.SAMN02745108_01306"/>
<reference evidence="6" key="1">
    <citation type="submission" date="2016-11" db="EMBL/GenBank/DDBJ databases">
        <authorList>
            <person name="Jaros S."/>
            <person name="Januszkiewicz K."/>
            <person name="Wedrychowicz H."/>
        </authorList>
    </citation>
    <scope>NUCLEOTIDE SEQUENCE [LARGE SCALE GENOMIC DNA]</scope>
    <source>
        <strain evidence="6">UWOS</strain>
    </source>
</reference>
<dbReference type="GO" id="GO:0016887">
    <property type="term" value="F:ATP hydrolysis activity"/>
    <property type="evidence" value="ECO:0007669"/>
    <property type="project" value="InterPro"/>
</dbReference>
<evidence type="ECO:0000313" key="8">
    <source>
        <dbReference type="Proteomes" id="UP000184275"/>
    </source>
</evidence>
<proteinExistence type="inferred from homology"/>
<dbReference type="InterPro" id="IPR003439">
    <property type="entry name" value="ABC_transporter-like_ATP-bd"/>
</dbReference>
<evidence type="ECO:0000313" key="7">
    <source>
        <dbReference type="EMBL" id="SJZ68141.1"/>
    </source>
</evidence>
<dbReference type="Proteomes" id="UP000184275">
    <property type="component" value="Unassembled WGS sequence"/>
</dbReference>
<keyword evidence="8" id="KW-1185">Reference proteome</keyword>
<dbReference type="EMBL" id="FUWU01000019">
    <property type="protein sequence ID" value="SJZ68141.1"/>
    <property type="molecule type" value="Genomic_DNA"/>
</dbReference>
<accession>A0A1M6QKF9</accession>
<dbReference type="InterPro" id="IPR027417">
    <property type="entry name" value="P-loop_NTPase"/>
</dbReference>
<dbReference type="InterPro" id="IPR017871">
    <property type="entry name" value="ABC_transporter-like_CS"/>
</dbReference>
<dbReference type="GO" id="GO:0005524">
    <property type="term" value="F:ATP binding"/>
    <property type="evidence" value="ECO:0007669"/>
    <property type="project" value="UniProtKB-KW"/>
</dbReference>
<evidence type="ECO:0000313" key="9">
    <source>
        <dbReference type="Proteomes" id="UP000190449"/>
    </source>
</evidence>
<feature type="domain" description="ABC transporter" evidence="5">
    <location>
        <begin position="7"/>
        <end position="230"/>
    </location>
</feature>
<dbReference type="Proteomes" id="UP000190449">
    <property type="component" value="Unassembled WGS sequence"/>
</dbReference>
<keyword evidence="2" id="KW-0813">Transport</keyword>
<evidence type="ECO:0000256" key="3">
    <source>
        <dbReference type="ARBA" id="ARBA00022741"/>
    </source>
</evidence>
<gene>
    <name evidence="7" type="ORF">SAMN02745108_01306</name>
    <name evidence="6" type="ORF">SAMN05720469_102133</name>
</gene>
<dbReference type="SUPFAM" id="SSF52540">
    <property type="entry name" value="P-loop containing nucleoside triphosphate hydrolases"/>
    <property type="match status" value="1"/>
</dbReference>
<evidence type="ECO:0000256" key="2">
    <source>
        <dbReference type="ARBA" id="ARBA00022448"/>
    </source>
</evidence>
<keyword evidence="3" id="KW-0547">Nucleotide-binding</keyword>
<comment type="similarity">
    <text evidence="1">Belongs to the ABC transporter superfamily.</text>
</comment>
<dbReference type="SMART" id="SM00382">
    <property type="entry name" value="AAA"/>
    <property type="match status" value="1"/>
</dbReference>
<keyword evidence="4 6" id="KW-0067">ATP-binding</keyword>
<protein>
    <submittedName>
        <fullName evidence="6">Zinc transport system ATP-binding protein</fullName>
    </submittedName>
</protein>
<dbReference type="EMBL" id="FRAW01000002">
    <property type="protein sequence ID" value="SHK20600.1"/>
    <property type="molecule type" value="Genomic_DNA"/>
</dbReference>
<dbReference type="PANTHER" id="PTHR42734">
    <property type="entry name" value="METAL TRANSPORT SYSTEM ATP-BINDING PROTEIN TM_0124-RELATED"/>
    <property type="match status" value="1"/>
</dbReference>
<dbReference type="InterPro" id="IPR050153">
    <property type="entry name" value="Metal_Ion_Import_ABC"/>
</dbReference>
<evidence type="ECO:0000313" key="6">
    <source>
        <dbReference type="EMBL" id="SHK20600.1"/>
    </source>
</evidence>
<dbReference type="Gene3D" id="3.40.50.300">
    <property type="entry name" value="P-loop containing nucleotide triphosphate hydrolases"/>
    <property type="match status" value="1"/>
</dbReference>
<reference evidence="7 9" key="3">
    <citation type="submission" date="2017-02" db="EMBL/GenBank/DDBJ databases">
        <authorList>
            <person name="Peterson S.W."/>
        </authorList>
    </citation>
    <scope>NUCLEOTIDE SEQUENCE [LARGE SCALE GENOMIC DNA]</scope>
    <source>
        <strain evidence="7 9">ATCC 43854</strain>
    </source>
</reference>
<sequence>MNLFPAIEIRDVSFSYGKTPVLSHVNMSVRAGDFLAIIGPNGGGKSTLMKLIVGLLNPSAGSVRLFGEKVPTKKISVGYVPQNTNGNLEFPITVEETVATGLLRYKSHSDQVRQALETVKMESFAERRLGELSGGERQRVLIARALASNPQILFLDEPSSNIDAKGQEDLYGLLAQLNQRMTIIIVSHDLMVLSSHVKSVACVNRDVHFHSGSQITPEMVQGMYGCEVDLIAHGVPHRVLGSHDHLHGGCA</sequence>